<dbReference type="HOGENOM" id="CLU_057562_0_0_1"/>
<dbReference type="Proteomes" id="UP000016927">
    <property type="component" value="Unassembled WGS sequence"/>
</dbReference>
<dbReference type="GO" id="GO:0000781">
    <property type="term" value="C:chromosome, telomeric region"/>
    <property type="evidence" value="ECO:0007669"/>
    <property type="project" value="UniProtKB-SubCell"/>
</dbReference>
<dbReference type="VEuPathDB" id="MicrosporidiaDB:NBO_45g0004"/>
<reference evidence="1 2" key="1">
    <citation type="journal article" date="2013" name="BMC Genomics">
        <title>Comparative genomics of parasitic silkworm microsporidia reveal an association between genome expansion and host adaptation.</title>
        <authorList>
            <person name="Pan G."/>
            <person name="Xu J."/>
            <person name="Li T."/>
            <person name="Xia Q."/>
            <person name="Liu S.L."/>
            <person name="Zhang G."/>
            <person name="Li S."/>
            <person name="Li C."/>
            <person name="Liu H."/>
            <person name="Yang L."/>
            <person name="Liu T."/>
            <person name="Zhang X."/>
            <person name="Wu Z."/>
            <person name="Fan W."/>
            <person name="Dang X."/>
            <person name="Xiang H."/>
            <person name="Tao M."/>
            <person name="Li Y."/>
            <person name="Hu J."/>
            <person name="Li Z."/>
            <person name="Lin L."/>
            <person name="Luo J."/>
            <person name="Geng L."/>
            <person name="Wang L."/>
            <person name="Long M."/>
            <person name="Wan Y."/>
            <person name="He N."/>
            <person name="Zhang Z."/>
            <person name="Lu C."/>
            <person name="Keeling P.J."/>
            <person name="Wang J."/>
            <person name="Xiang Z."/>
            <person name="Zhou Z."/>
        </authorList>
    </citation>
    <scope>NUCLEOTIDE SEQUENCE [LARGE SCALE GENOMIC DNA]</scope>
    <source>
        <strain evidence="2">CQ1 / CVCC 102059</strain>
    </source>
</reference>
<sequence length="368" mass="43508">MTTGNPRDFMPLDLVKTTKISEIYDGQTHNIYCKVICIHNWILSKGGDYVMTITVTDYSVERIFLKIFSAIRLKFTFKENDILYVRNVKLYKKDLFIIQQPFSFDIVNKTLDRRNTNREFYEIKDIGTKKYIDTAGLVIHKQRETNNIVIINLIDFTKNPRINGSLNRGQYTSDMILHVKLWDKHANNYDEIHIGSFFKLENLNVKIQDNVIYGNLSDQDGCRIYNLFDFNIINKIKQRREEYEKYSLQLYKDIIFTFNKINKRGYFRAEFEVIKHFPLYGKKIIICQECKHIFTGEEEDCVCIESSKVNMLALKLLAKDKSGDATILCKNEIAVQALNKLEKNERYWKCLMYADKQEDIVFVIKDFL</sequence>
<gene>
    <name evidence="1" type="ORF">NBO_45g0004</name>
</gene>
<protein>
    <recommendedName>
        <fullName evidence="3">Telomeric single stranded DNA binding POT1/Cdc13 domain-containing protein</fullName>
    </recommendedName>
</protein>
<dbReference type="STRING" id="578461.R0KT62"/>
<dbReference type="SUPFAM" id="SSF50249">
    <property type="entry name" value="Nucleic acid-binding proteins"/>
    <property type="match status" value="2"/>
</dbReference>
<dbReference type="InterPro" id="IPR012340">
    <property type="entry name" value="NA-bd_OB-fold"/>
</dbReference>
<keyword evidence="2" id="KW-1185">Reference proteome</keyword>
<dbReference type="GO" id="GO:0005634">
    <property type="term" value="C:nucleus"/>
    <property type="evidence" value="ECO:0007669"/>
    <property type="project" value="UniProtKB-SubCell"/>
</dbReference>
<name>R0KT62_NOSB1</name>
<accession>R0KT62</accession>
<dbReference type="AlphaFoldDB" id="R0KT62"/>
<dbReference type="OrthoDB" id="2186770at2759"/>
<evidence type="ECO:0000313" key="2">
    <source>
        <dbReference type="Proteomes" id="UP000016927"/>
    </source>
</evidence>
<dbReference type="Gene3D" id="2.40.50.140">
    <property type="entry name" value="Nucleic acid-binding proteins"/>
    <property type="match status" value="2"/>
</dbReference>
<evidence type="ECO:0008006" key="3">
    <source>
        <dbReference type="Google" id="ProtNLM"/>
    </source>
</evidence>
<dbReference type="EMBL" id="KB908953">
    <property type="protein sequence ID" value="EOB13981.1"/>
    <property type="molecule type" value="Genomic_DNA"/>
</dbReference>
<dbReference type="OMA" id="KTPRFAN"/>
<proteinExistence type="predicted"/>
<evidence type="ECO:0000313" key="1">
    <source>
        <dbReference type="EMBL" id="EOB13981.1"/>
    </source>
</evidence>
<organism evidence="1 2">
    <name type="scientific">Nosema bombycis (strain CQ1 / CVCC 102059)</name>
    <name type="common">Microsporidian parasite</name>
    <name type="synonym">Pebrine of silkworm</name>
    <dbReference type="NCBI Taxonomy" id="578461"/>
    <lineage>
        <taxon>Eukaryota</taxon>
        <taxon>Fungi</taxon>
        <taxon>Fungi incertae sedis</taxon>
        <taxon>Microsporidia</taxon>
        <taxon>Nosematidae</taxon>
        <taxon>Nosema</taxon>
    </lineage>
</organism>
<dbReference type="GO" id="GO:0043047">
    <property type="term" value="F:single-stranded telomeric DNA binding"/>
    <property type="evidence" value="ECO:0007669"/>
    <property type="project" value="InterPro"/>
</dbReference>